<keyword evidence="1" id="KW-1133">Transmembrane helix</keyword>
<dbReference type="Proteomes" id="UP000681343">
    <property type="component" value="Chromosome"/>
</dbReference>
<evidence type="ECO:0000256" key="1">
    <source>
        <dbReference type="SAM" id="Phobius"/>
    </source>
</evidence>
<dbReference type="EMBL" id="AP023415">
    <property type="protein sequence ID" value="BCK78900.1"/>
    <property type="molecule type" value="Genomic_DNA"/>
</dbReference>
<feature type="domain" description="IrrE N-terminal-like" evidence="2">
    <location>
        <begin position="45"/>
        <end position="130"/>
    </location>
</feature>
<sequence length="218" mass="23977">MTAVQREAHAFLAQFHHRPFTVTDLEKALQEQGFSLVEFSRLSNCKEVGTLLTSLQLVNYASGLSAFTYQDANLRIVFLQENLSQHEQMILLSHELGHILCGHLNRAATTGPGSGILEEQEANDFSARLMRYNETCRPRRTATLIALCLAVLVLAAVVTVGGVHRGNPTVYLTESGQCYHKADCKYIVGKDNTTAVTLRQAKASGYDACTWCFGHSGT</sequence>
<organism evidence="3 4">
    <name type="scientific">Vescimonas fastidiosa</name>
    <dbReference type="NCBI Taxonomy" id="2714353"/>
    <lineage>
        <taxon>Bacteria</taxon>
        <taxon>Bacillati</taxon>
        <taxon>Bacillota</taxon>
        <taxon>Clostridia</taxon>
        <taxon>Eubacteriales</taxon>
        <taxon>Oscillospiraceae</taxon>
        <taxon>Vescimonas</taxon>
    </lineage>
</organism>
<protein>
    <recommendedName>
        <fullName evidence="2">IrrE N-terminal-like domain-containing protein</fullName>
    </recommendedName>
</protein>
<evidence type="ECO:0000259" key="2">
    <source>
        <dbReference type="Pfam" id="PF06114"/>
    </source>
</evidence>
<dbReference type="InterPro" id="IPR010359">
    <property type="entry name" value="IrrE_HExxH"/>
</dbReference>
<dbReference type="KEGG" id="vfa:MM35RIKEN_10920"/>
<evidence type="ECO:0000313" key="4">
    <source>
        <dbReference type="Proteomes" id="UP000681343"/>
    </source>
</evidence>
<gene>
    <name evidence="3" type="ORF">MM35RIKEN_10920</name>
</gene>
<keyword evidence="1" id="KW-0472">Membrane</keyword>
<keyword evidence="1" id="KW-0812">Transmembrane</keyword>
<accession>A0A810PSN7</accession>
<name>A0A810PSN7_9FIRM</name>
<dbReference type="RefSeq" id="WP_212819957.1">
    <property type="nucleotide sequence ID" value="NZ_AP023415.1"/>
</dbReference>
<dbReference type="AlphaFoldDB" id="A0A810PSN7"/>
<keyword evidence="4" id="KW-1185">Reference proteome</keyword>
<proteinExistence type="predicted"/>
<feature type="transmembrane region" description="Helical" evidence="1">
    <location>
        <begin position="141"/>
        <end position="163"/>
    </location>
</feature>
<dbReference type="Gene3D" id="1.10.10.2910">
    <property type="match status" value="1"/>
</dbReference>
<evidence type="ECO:0000313" key="3">
    <source>
        <dbReference type="EMBL" id="BCK78900.1"/>
    </source>
</evidence>
<reference evidence="3" key="1">
    <citation type="submission" date="2020-09" db="EMBL/GenBank/DDBJ databases">
        <title>New species isolated from human feces.</title>
        <authorList>
            <person name="Kitahara M."/>
            <person name="Shigeno Y."/>
            <person name="Shime M."/>
            <person name="Matsumoto Y."/>
            <person name="Nakamura S."/>
            <person name="Motooka D."/>
            <person name="Fukuoka S."/>
            <person name="Nishikawa H."/>
            <person name="Benno Y."/>
        </authorList>
    </citation>
    <scope>NUCLEOTIDE SEQUENCE</scope>
    <source>
        <strain evidence="3">MM35</strain>
    </source>
</reference>
<dbReference type="Pfam" id="PF06114">
    <property type="entry name" value="Peptidase_M78"/>
    <property type="match status" value="1"/>
</dbReference>